<dbReference type="InterPro" id="IPR052050">
    <property type="entry name" value="SecEffector_AnkRepeat"/>
</dbReference>
<dbReference type="InterPro" id="IPR002110">
    <property type="entry name" value="Ankyrin_rpt"/>
</dbReference>
<sequence length="266" mass="29349">MVANVFQSASLVQLITSYQDGLDASVHFAVLSWPSRPSPVVQATCLLKYIQHSGGLTTLTTLYRFRRHLFTPELVQLAASMGQLDVLNFLSAQAPLNSLFSKQVMDDAASNGSLAVVEFLHANRPEGCSTMAMDQAAANGHLEIVKFLHNHRKEGCTTEAMDRAAANGHLEIVKYLHDNRTEGCSSLGLKWAIEQGHMSIVQFLFDRYGGNLLVGLCCAASRGHLEIVKYFCARQPESKRFVLDIVGATSIYQQKYPQVAAYLRQV</sequence>
<dbReference type="Proteomes" id="UP000481153">
    <property type="component" value="Unassembled WGS sequence"/>
</dbReference>
<dbReference type="SUPFAM" id="SSF48403">
    <property type="entry name" value="Ankyrin repeat"/>
    <property type="match status" value="1"/>
</dbReference>
<organism evidence="1 2">
    <name type="scientific">Aphanomyces euteiches</name>
    <dbReference type="NCBI Taxonomy" id="100861"/>
    <lineage>
        <taxon>Eukaryota</taxon>
        <taxon>Sar</taxon>
        <taxon>Stramenopiles</taxon>
        <taxon>Oomycota</taxon>
        <taxon>Saprolegniomycetes</taxon>
        <taxon>Saprolegniales</taxon>
        <taxon>Verrucalvaceae</taxon>
        <taxon>Aphanomyces</taxon>
    </lineage>
</organism>
<gene>
    <name evidence="1" type="ORF">Ae201684_015879</name>
</gene>
<dbReference type="PANTHER" id="PTHR46586:SF3">
    <property type="entry name" value="ANKYRIN REPEAT-CONTAINING PROTEIN"/>
    <property type="match status" value="1"/>
</dbReference>
<dbReference type="EMBL" id="VJMJ01000234">
    <property type="protein sequence ID" value="KAF0725727.1"/>
    <property type="molecule type" value="Genomic_DNA"/>
</dbReference>
<dbReference type="InterPro" id="IPR036770">
    <property type="entry name" value="Ankyrin_rpt-contain_sf"/>
</dbReference>
<name>A0A6G0WFW5_9STRA</name>
<dbReference type="AlphaFoldDB" id="A0A6G0WFW5"/>
<comment type="caution">
    <text evidence="1">The sequence shown here is derived from an EMBL/GenBank/DDBJ whole genome shotgun (WGS) entry which is preliminary data.</text>
</comment>
<dbReference type="PANTHER" id="PTHR46586">
    <property type="entry name" value="ANKYRIN REPEAT-CONTAINING PROTEIN"/>
    <property type="match status" value="1"/>
</dbReference>
<dbReference type="Gene3D" id="1.25.40.20">
    <property type="entry name" value="Ankyrin repeat-containing domain"/>
    <property type="match status" value="1"/>
</dbReference>
<protein>
    <submittedName>
        <fullName evidence="1">Uncharacterized protein</fullName>
    </submittedName>
</protein>
<evidence type="ECO:0000313" key="1">
    <source>
        <dbReference type="EMBL" id="KAF0725727.1"/>
    </source>
</evidence>
<accession>A0A6G0WFW5</accession>
<keyword evidence="2" id="KW-1185">Reference proteome</keyword>
<reference evidence="1 2" key="1">
    <citation type="submission" date="2019-07" db="EMBL/GenBank/DDBJ databases">
        <title>Genomics analysis of Aphanomyces spp. identifies a new class of oomycete effector associated with host adaptation.</title>
        <authorList>
            <person name="Gaulin E."/>
        </authorList>
    </citation>
    <scope>NUCLEOTIDE SEQUENCE [LARGE SCALE GENOMIC DNA]</scope>
    <source>
        <strain evidence="1 2">ATCC 201684</strain>
    </source>
</reference>
<dbReference type="Pfam" id="PF12796">
    <property type="entry name" value="Ank_2"/>
    <property type="match status" value="1"/>
</dbReference>
<proteinExistence type="predicted"/>
<evidence type="ECO:0000313" key="2">
    <source>
        <dbReference type="Proteomes" id="UP000481153"/>
    </source>
</evidence>
<dbReference type="VEuPathDB" id="FungiDB:AeMF1_017194"/>